<comment type="cofactor">
    <cofactor evidence="1 7">
        <name>Zn(2+)</name>
        <dbReference type="ChEBI" id="CHEBI:29105"/>
    </cofactor>
</comment>
<dbReference type="Gene3D" id="3.90.180.10">
    <property type="entry name" value="Medium-chain alcohol dehydrogenases, catalytic domain"/>
    <property type="match status" value="1"/>
</dbReference>
<dbReference type="Proteomes" id="UP000738349">
    <property type="component" value="Unassembled WGS sequence"/>
</dbReference>
<dbReference type="GO" id="GO:0016491">
    <property type="term" value="F:oxidoreductase activity"/>
    <property type="evidence" value="ECO:0007669"/>
    <property type="project" value="UniProtKB-KW"/>
</dbReference>
<dbReference type="EMBL" id="JAGMUV010000015">
    <property type="protein sequence ID" value="KAH7133910.1"/>
    <property type="molecule type" value="Genomic_DNA"/>
</dbReference>
<evidence type="ECO:0000313" key="9">
    <source>
        <dbReference type="EMBL" id="KAH7133910.1"/>
    </source>
</evidence>
<sequence>MMARNLTLNSTMRGVMWEGVLQNVAIRDLPVPNITAPTDALVRVRYAGICGTDIHITNGYSPRQDAAWSLGHEAMGIVEYIGNAVNEVSVGDYVVVPDGVHTASFEMVPEGMEWYATQLGGAQSEYVRVPHADYNLIPIPDSDTLNSTREIDYLFVGDIFATGWTSLNFAGFESGDTVAIFGAGPVGLLATHSALIRGASKVYVVDYVPDRLALAASIGAIPIDFTTSDPVEQILALEPDGVRRSIDAVGFEAVNATLDVQTDIVIRNMVAVTGYNGGLGGVGVYENLDGLGESRTGTHIPSHIKFPISEFFFKGLSWGNGPVDVKLVAPELVRLINEGKARPSFIISSVVGIEEAPDAYRRFTNKEEIKAVIRF</sequence>
<evidence type="ECO:0000259" key="8">
    <source>
        <dbReference type="SMART" id="SM00829"/>
    </source>
</evidence>
<comment type="similarity">
    <text evidence="2 7">Belongs to the zinc-containing alcohol dehydrogenase family.</text>
</comment>
<keyword evidence="5" id="KW-0560">Oxidoreductase</keyword>
<dbReference type="GO" id="GO:0008270">
    <property type="term" value="F:zinc ion binding"/>
    <property type="evidence" value="ECO:0007669"/>
    <property type="project" value="InterPro"/>
</dbReference>
<dbReference type="SUPFAM" id="SSF50129">
    <property type="entry name" value="GroES-like"/>
    <property type="match status" value="1"/>
</dbReference>
<name>A0A9P9IWU5_9HYPO</name>
<comment type="caution">
    <text evidence="9">The sequence shown here is derived from an EMBL/GenBank/DDBJ whole genome shotgun (WGS) entry which is preliminary data.</text>
</comment>
<reference evidence="9" key="1">
    <citation type="journal article" date="2021" name="Nat. Commun.">
        <title>Genetic determinants of endophytism in the Arabidopsis root mycobiome.</title>
        <authorList>
            <person name="Mesny F."/>
            <person name="Miyauchi S."/>
            <person name="Thiergart T."/>
            <person name="Pickel B."/>
            <person name="Atanasova L."/>
            <person name="Karlsson M."/>
            <person name="Huettel B."/>
            <person name="Barry K.W."/>
            <person name="Haridas S."/>
            <person name="Chen C."/>
            <person name="Bauer D."/>
            <person name="Andreopoulos W."/>
            <person name="Pangilinan J."/>
            <person name="LaButti K."/>
            <person name="Riley R."/>
            <person name="Lipzen A."/>
            <person name="Clum A."/>
            <person name="Drula E."/>
            <person name="Henrissat B."/>
            <person name="Kohler A."/>
            <person name="Grigoriev I.V."/>
            <person name="Martin F.M."/>
            <person name="Hacquard S."/>
        </authorList>
    </citation>
    <scope>NUCLEOTIDE SEQUENCE</scope>
    <source>
        <strain evidence="9">MPI-CAGE-AT-0147</strain>
    </source>
</reference>
<evidence type="ECO:0000256" key="5">
    <source>
        <dbReference type="ARBA" id="ARBA00023002"/>
    </source>
</evidence>
<evidence type="ECO:0000256" key="1">
    <source>
        <dbReference type="ARBA" id="ARBA00001947"/>
    </source>
</evidence>
<keyword evidence="3 7" id="KW-0479">Metal-binding</keyword>
<evidence type="ECO:0000256" key="7">
    <source>
        <dbReference type="RuleBase" id="RU361277"/>
    </source>
</evidence>
<organism evidence="9 10">
    <name type="scientific">Dactylonectria macrodidyma</name>
    <dbReference type="NCBI Taxonomy" id="307937"/>
    <lineage>
        <taxon>Eukaryota</taxon>
        <taxon>Fungi</taxon>
        <taxon>Dikarya</taxon>
        <taxon>Ascomycota</taxon>
        <taxon>Pezizomycotina</taxon>
        <taxon>Sordariomycetes</taxon>
        <taxon>Hypocreomycetidae</taxon>
        <taxon>Hypocreales</taxon>
        <taxon>Nectriaceae</taxon>
        <taxon>Dactylonectria</taxon>
    </lineage>
</organism>
<dbReference type="PANTHER" id="PTHR42813:SF3">
    <property type="entry name" value="GLUTATHIONE-INDEPENDENT FORMALDEHYDE DEHYDROGENASE"/>
    <property type="match status" value="1"/>
</dbReference>
<protein>
    <submittedName>
        <fullName evidence="9">Alcohol dehydrogenase</fullName>
    </submittedName>
</protein>
<dbReference type="PROSITE" id="PS00059">
    <property type="entry name" value="ADH_ZINC"/>
    <property type="match status" value="1"/>
</dbReference>
<evidence type="ECO:0000256" key="3">
    <source>
        <dbReference type="ARBA" id="ARBA00022723"/>
    </source>
</evidence>
<evidence type="ECO:0000313" key="10">
    <source>
        <dbReference type="Proteomes" id="UP000738349"/>
    </source>
</evidence>
<dbReference type="InterPro" id="IPR036291">
    <property type="entry name" value="NAD(P)-bd_dom_sf"/>
</dbReference>
<evidence type="ECO:0000256" key="4">
    <source>
        <dbReference type="ARBA" id="ARBA00022833"/>
    </source>
</evidence>
<feature type="domain" description="Enoyl reductase (ER)" evidence="8">
    <location>
        <begin position="19"/>
        <end position="373"/>
    </location>
</feature>
<accession>A0A9P9IWU5</accession>
<dbReference type="InterPro" id="IPR020843">
    <property type="entry name" value="ER"/>
</dbReference>
<dbReference type="SMART" id="SM00829">
    <property type="entry name" value="PKS_ER"/>
    <property type="match status" value="1"/>
</dbReference>
<dbReference type="InterPro" id="IPR002328">
    <property type="entry name" value="ADH_Zn_CS"/>
</dbReference>
<gene>
    <name evidence="9" type="ORF">EDB81DRAFT_859365</name>
</gene>
<dbReference type="Gene3D" id="3.40.50.720">
    <property type="entry name" value="NAD(P)-binding Rossmann-like Domain"/>
    <property type="match status" value="1"/>
</dbReference>
<keyword evidence="10" id="KW-1185">Reference proteome</keyword>
<dbReference type="OrthoDB" id="3941538at2759"/>
<dbReference type="SUPFAM" id="SSF51735">
    <property type="entry name" value="NAD(P)-binding Rossmann-fold domains"/>
    <property type="match status" value="1"/>
</dbReference>
<keyword evidence="6" id="KW-0520">NAD</keyword>
<dbReference type="Pfam" id="PF00107">
    <property type="entry name" value="ADH_zinc_N"/>
    <property type="match status" value="1"/>
</dbReference>
<dbReference type="AlphaFoldDB" id="A0A9P9IWU5"/>
<evidence type="ECO:0000256" key="6">
    <source>
        <dbReference type="ARBA" id="ARBA00023027"/>
    </source>
</evidence>
<dbReference type="Pfam" id="PF08240">
    <property type="entry name" value="ADH_N"/>
    <property type="match status" value="1"/>
</dbReference>
<dbReference type="InterPro" id="IPR013149">
    <property type="entry name" value="ADH-like_C"/>
</dbReference>
<dbReference type="InterPro" id="IPR011032">
    <property type="entry name" value="GroES-like_sf"/>
</dbReference>
<evidence type="ECO:0000256" key="2">
    <source>
        <dbReference type="ARBA" id="ARBA00008072"/>
    </source>
</evidence>
<dbReference type="PANTHER" id="PTHR42813">
    <property type="entry name" value="ZINC-TYPE ALCOHOL DEHYDROGENASE-LIKE"/>
    <property type="match status" value="1"/>
</dbReference>
<dbReference type="InterPro" id="IPR013154">
    <property type="entry name" value="ADH-like_N"/>
</dbReference>
<proteinExistence type="inferred from homology"/>
<keyword evidence="4 7" id="KW-0862">Zinc</keyword>